<evidence type="ECO:0000256" key="6">
    <source>
        <dbReference type="SAM" id="Coils"/>
    </source>
</evidence>
<name>A0A1H4PRN4_9FLAO</name>
<dbReference type="PANTHER" id="PTHR42878">
    <property type="entry name" value="TWO-COMPONENT HISTIDINE KINASE"/>
    <property type="match status" value="1"/>
</dbReference>
<keyword evidence="5 8" id="KW-0418">Kinase</keyword>
<dbReference type="PANTHER" id="PTHR42878:SF15">
    <property type="entry name" value="BACTERIOPHYTOCHROME"/>
    <property type="match status" value="1"/>
</dbReference>
<dbReference type="Pfam" id="PF02518">
    <property type="entry name" value="HATPase_c"/>
    <property type="match status" value="1"/>
</dbReference>
<comment type="catalytic activity">
    <reaction evidence="1">
        <text>ATP + protein L-histidine = ADP + protein N-phospho-L-histidine.</text>
        <dbReference type="EC" id="2.7.13.3"/>
    </reaction>
</comment>
<dbReference type="InterPro" id="IPR036097">
    <property type="entry name" value="HisK_dim/P_sf"/>
</dbReference>
<evidence type="ECO:0000256" key="2">
    <source>
        <dbReference type="ARBA" id="ARBA00012438"/>
    </source>
</evidence>
<dbReference type="InterPro" id="IPR005467">
    <property type="entry name" value="His_kinase_dom"/>
</dbReference>
<dbReference type="Proteomes" id="UP000183038">
    <property type="component" value="Unassembled WGS sequence"/>
</dbReference>
<evidence type="ECO:0000313" key="9">
    <source>
        <dbReference type="Proteomes" id="UP000183038"/>
    </source>
</evidence>
<dbReference type="InterPro" id="IPR003594">
    <property type="entry name" value="HATPase_dom"/>
</dbReference>
<evidence type="ECO:0000256" key="5">
    <source>
        <dbReference type="ARBA" id="ARBA00022777"/>
    </source>
</evidence>
<evidence type="ECO:0000259" key="7">
    <source>
        <dbReference type="PROSITE" id="PS50109"/>
    </source>
</evidence>
<keyword evidence="6" id="KW-0175">Coiled coil</keyword>
<feature type="domain" description="Histidine kinase" evidence="7">
    <location>
        <begin position="144"/>
        <end position="354"/>
    </location>
</feature>
<dbReference type="SUPFAM" id="SSF47384">
    <property type="entry name" value="Homodimeric domain of signal transducing histidine kinase"/>
    <property type="match status" value="1"/>
</dbReference>
<dbReference type="OrthoDB" id="9781208at2"/>
<dbReference type="SUPFAM" id="SSF55874">
    <property type="entry name" value="ATPase domain of HSP90 chaperone/DNA topoisomerase II/histidine kinase"/>
    <property type="match status" value="1"/>
</dbReference>
<dbReference type="EC" id="2.7.13.3" evidence="2"/>
<feature type="coiled-coil region" evidence="6">
    <location>
        <begin position="59"/>
        <end position="93"/>
    </location>
</feature>
<sequence>MHSLLKRQIRKYLPDELKAYPEMESFLEAIGKSYENFDDKFSMLHRASTISSDELFEANKKLQKEALQQKNILVSLEKAIASLRENLNDEQEFDFDIQNEFNAEHLASYISNLASKVSNMTLEKDKLVTHLENQNESLNNYAHMVSHDLRSPIRNISALMNWIMEDEKDNFSQTSKDNCSLVSENLIKMDKLVTGILNHATMGETKEHRVLFSLEESLRDIEKTIYVPENVTFKYANDLPKMEFERERLEQLFMNLFLNAITATEHLENGIVEVGYEPDDLFWKFSVRDNGKGIPAKHQEGIFQMFKKLETTNNATGIGLAIVKKITVLYEGSVWLESEENVGTTFFITLKKNT</sequence>
<proteinExistence type="predicted"/>
<dbReference type="Gene3D" id="3.30.565.10">
    <property type="entry name" value="Histidine kinase-like ATPase, C-terminal domain"/>
    <property type="match status" value="1"/>
</dbReference>
<dbReference type="RefSeq" id="WP_074672893.1">
    <property type="nucleotide sequence ID" value="NZ_FNTB01000001.1"/>
</dbReference>
<dbReference type="PROSITE" id="PS50109">
    <property type="entry name" value="HIS_KIN"/>
    <property type="match status" value="1"/>
</dbReference>
<gene>
    <name evidence="8" type="ORF">SAMN05192540_2354</name>
</gene>
<evidence type="ECO:0000313" key="8">
    <source>
        <dbReference type="EMBL" id="SEC10083.1"/>
    </source>
</evidence>
<protein>
    <recommendedName>
        <fullName evidence="2">histidine kinase</fullName>
        <ecNumber evidence="2">2.7.13.3</ecNumber>
    </recommendedName>
</protein>
<reference evidence="8 9" key="1">
    <citation type="submission" date="2016-10" db="EMBL/GenBank/DDBJ databases">
        <authorList>
            <person name="de Groot N.N."/>
        </authorList>
    </citation>
    <scope>NUCLEOTIDE SEQUENCE [LARGE SCALE GENOMIC DNA]</scope>
    <source>
        <strain evidence="8 9">MAR_2009_71</strain>
    </source>
</reference>
<dbReference type="GO" id="GO:0030295">
    <property type="term" value="F:protein kinase activator activity"/>
    <property type="evidence" value="ECO:0007669"/>
    <property type="project" value="TreeGrafter"/>
</dbReference>
<accession>A0A1H4PRN4</accession>
<evidence type="ECO:0000256" key="4">
    <source>
        <dbReference type="ARBA" id="ARBA00022679"/>
    </source>
</evidence>
<keyword evidence="3" id="KW-0597">Phosphoprotein</keyword>
<dbReference type="GO" id="GO:0000156">
    <property type="term" value="F:phosphorelay response regulator activity"/>
    <property type="evidence" value="ECO:0007669"/>
    <property type="project" value="TreeGrafter"/>
</dbReference>
<dbReference type="PRINTS" id="PR00344">
    <property type="entry name" value="BCTRLSENSOR"/>
</dbReference>
<dbReference type="SMART" id="SM00387">
    <property type="entry name" value="HATPase_c"/>
    <property type="match status" value="1"/>
</dbReference>
<evidence type="ECO:0000256" key="3">
    <source>
        <dbReference type="ARBA" id="ARBA00022553"/>
    </source>
</evidence>
<organism evidence="8 9">
    <name type="scientific">Maribacter dokdonensis</name>
    <dbReference type="NCBI Taxonomy" id="320912"/>
    <lineage>
        <taxon>Bacteria</taxon>
        <taxon>Pseudomonadati</taxon>
        <taxon>Bacteroidota</taxon>
        <taxon>Flavobacteriia</taxon>
        <taxon>Flavobacteriales</taxon>
        <taxon>Flavobacteriaceae</taxon>
        <taxon>Maribacter</taxon>
    </lineage>
</organism>
<keyword evidence="4" id="KW-0808">Transferase</keyword>
<dbReference type="InterPro" id="IPR004358">
    <property type="entry name" value="Sig_transdc_His_kin-like_C"/>
</dbReference>
<dbReference type="InterPro" id="IPR003661">
    <property type="entry name" value="HisK_dim/P_dom"/>
</dbReference>
<evidence type="ECO:0000256" key="1">
    <source>
        <dbReference type="ARBA" id="ARBA00000085"/>
    </source>
</evidence>
<dbReference type="EMBL" id="FNTB01000001">
    <property type="protein sequence ID" value="SEC10083.1"/>
    <property type="molecule type" value="Genomic_DNA"/>
</dbReference>
<dbReference type="CDD" id="cd00082">
    <property type="entry name" value="HisKA"/>
    <property type="match status" value="1"/>
</dbReference>
<dbReference type="AlphaFoldDB" id="A0A1H4PRN4"/>
<dbReference type="Gene3D" id="1.10.287.130">
    <property type="match status" value="1"/>
</dbReference>
<dbReference type="InterPro" id="IPR050351">
    <property type="entry name" value="BphY/WalK/GraS-like"/>
</dbReference>
<dbReference type="GO" id="GO:0007234">
    <property type="term" value="P:osmosensory signaling via phosphorelay pathway"/>
    <property type="evidence" value="ECO:0007669"/>
    <property type="project" value="TreeGrafter"/>
</dbReference>
<dbReference type="GO" id="GO:0000155">
    <property type="term" value="F:phosphorelay sensor kinase activity"/>
    <property type="evidence" value="ECO:0007669"/>
    <property type="project" value="InterPro"/>
</dbReference>
<dbReference type="InterPro" id="IPR036890">
    <property type="entry name" value="HATPase_C_sf"/>
</dbReference>